<feature type="compositionally biased region" description="Polar residues" evidence="1">
    <location>
        <begin position="157"/>
        <end position="173"/>
    </location>
</feature>
<evidence type="ECO:0000313" key="3">
    <source>
        <dbReference type="Proteomes" id="UP001596414"/>
    </source>
</evidence>
<sequence>MTATQLHLVQTSDEQSLGDYDVKTTMTKTLLGETATFAVIGSSHYIACPTLGFYELLSCRDLTSVDTLTIPLTVGETAQITATHDTITTETVINAQPLREFPGLEAADIAYQFSEQAYTTITVRGQTEYETYHTYPEYDLALYSRTIAQHRSHANRSQRTEVQSLGADANQTR</sequence>
<comment type="caution">
    <text evidence="2">The sequence shown here is derived from an EMBL/GenBank/DDBJ whole genome shotgun (WGS) entry which is preliminary data.</text>
</comment>
<dbReference type="EMBL" id="JBHSZQ010000052">
    <property type="protein sequence ID" value="MFC7127709.1"/>
    <property type="molecule type" value="Genomic_DNA"/>
</dbReference>
<dbReference type="Proteomes" id="UP001596414">
    <property type="component" value="Unassembled WGS sequence"/>
</dbReference>
<accession>A0ABD5XCS9</accession>
<name>A0ABD5XCS9_9EURY</name>
<proteinExistence type="predicted"/>
<reference evidence="2 3" key="1">
    <citation type="journal article" date="2014" name="Int. J. Syst. Evol. Microbiol.">
        <title>Complete genome sequence of Corynebacterium casei LMG S-19264T (=DSM 44701T), isolated from a smear-ripened cheese.</title>
        <authorList>
            <consortium name="US DOE Joint Genome Institute (JGI-PGF)"/>
            <person name="Walter F."/>
            <person name="Albersmeier A."/>
            <person name="Kalinowski J."/>
            <person name="Ruckert C."/>
        </authorList>
    </citation>
    <scope>NUCLEOTIDE SEQUENCE [LARGE SCALE GENOMIC DNA]</scope>
    <source>
        <strain evidence="2 3">CGMCC 4.7215</strain>
    </source>
</reference>
<evidence type="ECO:0000313" key="2">
    <source>
        <dbReference type="EMBL" id="MFC7127709.1"/>
    </source>
</evidence>
<gene>
    <name evidence="2" type="ORF">ACFQJ7_17070</name>
</gene>
<dbReference type="AlphaFoldDB" id="A0ABD5XCS9"/>
<organism evidence="2 3">
    <name type="scientific">Halovenus rubra</name>
    <dbReference type="NCBI Taxonomy" id="869890"/>
    <lineage>
        <taxon>Archaea</taxon>
        <taxon>Methanobacteriati</taxon>
        <taxon>Methanobacteriota</taxon>
        <taxon>Stenosarchaea group</taxon>
        <taxon>Halobacteria</taxon>
        <taxon>Halobacteriales</taxon>
        <taxon>Haloarculaceae</taxon>
        <taxon>Halovenus</taxon>
    </lineage>
</organism>
<feature type="region of interest" description="Disordered" evidence="1">
    <location>
        <begin position="152"/>
        <end position="173"/>
    </location>
</feature>
<protein>
    <submittedName>
        <fullName evidence="2">Uncharacterized protein</fullName>
    </submittedName>
</protein>
<evidence type="ECO:0000256" key="1">
    <source>
        <dbReference type="SAM" id="MobiDB-lite"/>
    </source>
</evidence>
<dbReference type="RefSeq" id="WP_267636833.1">
    <property type="nucleotide sequence ID" value="NZ_JAODIY010000006.1"/>
</dbReference>